<dbReference type="PROSITE" id="PS50249">
    <property type="entry name" value="MPN"/>
    <property type="match status" value="1"/>
</dbReference>
<dbReference type="RefSeq" id="XP_005841720.1">
    <property type="nucleotide sequence ID" value="XM_005841663.1"/>
</dbReference>
<dbReference type="SMART" id="SM00232">
    <property type="entry name" value="JAB_MPN"/>
    <property type="match status" value="1"/>
</dbReference>
<dbReference type="EMBL" id="JH992966">
    <property type="protein sequence ID" value="EKX54740.1"/>
    <property type="molecule type" value="Genomic_DNA"/>
</dbReference>
<dbReference type="GO" id="GO:0005852">
    <property type="term" value="C:eukaryotic translation initiation factor 3 complex"/>
    <property type="evidence" value="ECO:0007669"/>
    <property type="project" value="UniProtKB-UniRule"/>
</dbReference>
<dbReference type="GeneID" id="17311775"/>
<dbReference type="InterPro" id="IPR037518">
    <property type="entry name" value="MPN"/>
</dbReference>
<dbReference type="GO" id="GO:0003743">
    <property type="term" value="F:translation initiation factor activity"/>
    <property type="evidence" value="ECO:0007669"/>
    <property type="project" value="UniProtKB-UniRule"/>
</dbReference>
<feature type="domain" description="MPN" evidence="6">
    <location>
        <begin position="18"/>
        <end position="159"/>
    </location>
</feature>
<dbReference type="InterPro" id="IPR050242">
    <property type="entry name" value="JAMM_MPN+_peptidase_M67A"/>
</dbReference>
<evidence type="ECO:0000256" key="5">
    <source>
        <dbReference type="SAM" id="MobiDB-lite"/>
    </source>
</evidence>
<dbReference type="Gene3D" id="3.40.140.10">
    <property type="entry name" value="Cytidine Deaminase, domain 2"/>
    <property type="match status" value="1"/>
</dbReference>
<protein>
    <recommendedName>
        <fullName evidence="4">Eukaryotic translation initiation factor 3 subunit H</fullName>
        <shortName evidence="4">eIF3h</shortName>
    </recommendedName>
</protein>
<reference evidence="7 9" key="1">
    <citation type="journal article" date="2012" name="Nature">
        <title>Algal genomes reveal evolutionary mosaicism and the fate of nucleomorphs.</title>
        <authorList>
            <consortium name="DOE Joint Genome Institute"/>
            <person name="Curtis B.A."/>
            <person name="Tanifuji G."/>
            <person name="Burki F."/>
            <person name="Gruber A."/>
            <person name="Irimia M."/>
            <person name="Maruyama S."/>
            <person name="Arias M.C."/>
            <person name="Ball S.G."/>
            <person name="Gile G.H."/>
            <person name="Hirakawa Y."/>
            <person name="Hopkins J.F."/>
            <person name="Kuo A."/>
            <person name="Rensing S.A."/>
            <person name="Schmutz J."/>
            <person name="Symeonidi A."/>
            <person name="Elias M."/>
            <person name="Eveleigh R.J."/>
            <person name="Herman E.K."/>
            <person name="Klute M.J."/>
            <person name="Nakayama T."/>
            <person name="Obornik M."/>
            <person name="Reyes-Prieto A."/>
            <person name="Armbrust E.V."/>
            <person name="Aves S.J."/>
            <person name="Beiko R.G."/>
            <person name="Coutinho P."/>
            <person name="Dacks J.B."/>
            <person name="Durnford D.G."/>
            <person name="Fast N.M."/>
            <person name="Green B.R."/>
            <person name="Grisdale C.J."/>
            <person name="Hempel F."/>
            <person name="Henrissat B."/>
            <person name="Hoppner M.P."/>
            <person name="Ishida K."/>
            <person name="Kim E."/>
            <person name="Koreny L."/>
            <person name="Kroth P.G."/>
            <person name="Liu Y."/>
            <person name="Malik S.B."/>
            <person name="Maier U.G."/>
            <person name="McRose D."/>
            <person name="Mock T."/>
            <person name="Neilson J.A."/>
            <person name="Onodera N.T."/>
            <person name="Poole A.M."/>
            <person name="Pritham E.J."/>
            <person name="Richards T.A."/>
            <person name="Rocap G."/>
            <person name="Roy S.W."/>
            <person name="Sarai C."/>
            <person name="Schaack S."/>
            <person name="Shirato S."/>
            <person name="Slamovits C.H."/>
            <person name="Spencer D.F."/>
            <person name="Suzuki S."/>
            <person name="Worden A.Z."/>
            <person name="Zauner S."/>
            <person name="Barry K."/>
            <person name="Bell C."/>
            <person name="Bharti A.K."/>
            <person name="Crow J.A."/>
            <person name="Grimwood J."/>
            <person name="Kramer R."/>
            <person name="Lindquist E."/>
            <person name="Lucas S."/>
            <person name="Salamov A."/>
            <person name="McFadden G.I."/>
            <person name="Lane C.E."/>
            <person name="Keeling P.J."/>
            <person name="Gray M.W."/>
            <person name="Grigoriev I.V."/>
            <person name="Archibald J.M."/>
        </authorList>
    </citation>
    <scope>NUCLEOTIDE SEQUENCE</scope>
    <source>
        <strain evidence="7 9">CCMP2712</strain>
    </source>
</reference>
<dbReference type="GO" id="GO:0016282">
    <property type="term" value="C:eukaryotic 43S preinitiation complex"/>
    <property type="evidence" value="ECO:0007669"/>
    <property type="project" value="UniProtKB-UniRule"/>
</dbReference>
<sequence>MTEPMYGVATAGTRLDCVQIDGLVVLKIIKHCRDEGNPSVMISGQLLGMDITLEGTTTLEVTSCFPMPHSSEEDQSGEEMESYATEMLRCMREVNVDNNTVGWYQSSYMNSWLDPERPTVATQFQFQDTVPKSVCLVYDPVRTSTGSVHLKAYRLTDRFMAKYKQHLESNEHGFTEQDIRPKFDYSGKCLDEGVTIEDIFEEVPIRIHNSTLVNAMLYDWACEGTMGAKMHCDFERLDLSTRPFLEKSMELMLDGIENLRQDQERSEYRKRDAERKRKDYRRNAREEPSKDELMKLFPDPSRLEGLLIANQVSSYCNSVANFSGLSFNKLYLIKELQENPK</sequence>
<evidence type="ECO:0000313" key="9">
    <source>
        <dbReference type="Proteomes" id="UP000011087"/>
    </source>
</evidence>
<evidence type="ECO:0000259" key="6">
    <source>
        <dbReference type="PROSITE" id="PS50249"/>
    </source>
</evidence>
<evidence type="ECO:0000256" key="2">
    <source>
        <dbReference type="ARBA" id="ARBA00022540"/>
    </source>
</evidence>
<dbReference type="InterPro" id="IPR045810">
    <property type="entry name" value="eIF3h_C"/>
</dbReference>
<keyword evidence="9" id="KW-1185">Reference proteome</keyword>
<name>L1K2Q9_GUITC</name>
<dbReference type="KEGG" id="gtt:GUITHDRAFT_149845"/>
<comment type="subunit">
    <text evidence="4">Component of the eukaryotic translation initiation factor 3 (eIF-3) complex.</text>
</comment>
<dbReference type="CDD" id="cd08065">
    <property type="entry name" value="MPN_eIF3h"/>
    <property type="match status" value="1"/>
</dbReference>
<comment type="function">
    <text evidence="4">Component of the eukaryotic translation initiation factor 3 (eIF-3) complex, which is involved in protein synthesis of a specialized repertoire of mRNAs and, together with other initiation factors, stimulates binding of mRNA and methionyl-tRNAi to the 40S ribosome. The eIF-3 complex specifically targets and initiates translation of a subset of mRNAs involved in cell proliferation.</text>
</comment>
<dbReference type="Proteomes" id="UP000011087">
    <property type="component" value="Unassembled WGS sequence"/>
</dbReference>
<dbReference type="eggNOG" id="KOG1560">
    <property type="taxonomic scope" value="Eukaryota"/>
</dbReference>
<dbReference type="InterPro" id="IPR000555">
    <property type="entry name" value="JAMM/MPN+_dom"/>
</dbReference>
<organism evidence="7">
    <name type="scientific">Guillardia theta (strain CCMP2712)</name>
    <name type="common">Cryptophyte</name>
    <dbReference type="NCBI Taxonomy" id="905079"/>
    <lineage>
        <taxon>Eukaryota</taxon>
        <taxon>Cryptophyceae</taxon>
        <taxon>Pyrenomonadales</taxon>
        <taxon>Geminigeraceae</taxon>
        <taxon>Guillardia</taxon>
    </lineage>
</organism>
<dbReference type="GO" id="GO:0033290">
    <property type="term" value="C:eukaryotic 48S preinitiation complex"/>
    <property type="evidence" value="ECO:0007669"/>
    <property type="project" value="UniProtKB-UniRule"/>
</dbReference>
<feature type="region of interest" description="Disordered" evidence="5">
    <location>
        <begin position="264"/>
        <end position="292"/>
    </location>
</feature>
<evidence type="ECO:0000256" key="3">
    <source>
        <dbReference type="ARBA" id="ARBA00022917"/>
    </source>
</evidence>
<reference evidence="9" key="2">
    <citation type="submission" date="2012-11" db="EMBL/GenBank/DDBJ databases">
        <authorList>
            <person name="Kuo A."/>
            <person name="Curtis B.A."/>
            <person name="Tanifuji G."/>
            <person name="Burki F."/>
            <person name="Gruber A."/>
            <person name="Irimia M."/>
            <person name="Maruyama S."/>
            <person name="Arias M.C."/>
            <person name="Ball S.G."/>
            <person name="Gile G.H."/>
            <person name="Hirakawa Y."/>
            <person name="Hopkins J.F."/>
            <person name="Rensing S.A."/>
            <person name="Schmutz J."/>
            <person name="Symeonidi A."/>
            <person name="Elias M."/>
            <person name="Eveleigh R.J."/>
            <person name="Herman E.K."/>
            <person name="Klute M.J."/>
            <person name="Nakayama T."/>
            <person name="Obornik M."/>
            <person name="Reyes-Prieto A."/>
            <person name="Armbrust E.V."/>
            <person name="Aves S.J."/>
            <person name="Beiko R.G."/>
            <person name="Coutinho P."/>
            <person name="Dacks J.B."/>
            <person name="Durnford D.G."/>
            <person name="Fast N.M."/>
            <person name="Green B.R."/>
            <person name="Grisdale C."/>
            <person name="Hempe F."/>
            <person name="Henrissat B."/>
            <person name="Hoppner M.P."/>
            <person name="Ishida K.-I."/>
            <person name="Kim E."/>
            <person name="Koreny L."/>
            <person name="Kroth P.G."/>
            <person name="Liu Y."/>
            <person name="Malik S.-B."/>
            <person name="Maier U.G."/>
            <person name="McRose D."/>
            <person name="Mock T."/>
            <person name="Neilson J.A."/>
            <person name="Onodera N.T."/>
            <person name="Poole A.M."/>
            <person name="Pritham E.J."/>
            <person name="Richards T.A."/>
            <person name="Rocap G."/>
            <person name="Roy S.W."/>
            <person name="Sarai C."/>
            <person name="Schaack S."/>
            <person name="Shirato S."/>
            <person name="Slamovits C.H."/>
            <person name="Spencer D.F."/>
            <person name="Suzuki S."/>
            <person name="Worden A.Z."/>
            <person name="Zauner S."/>
            <person name="Barry K."/>
            <person name="Bell C."/>
            <person name="Bharti A.K."/>
            <person name="Crow J.A."/>
            <person name="Grimwood J."/>
            <person name="Kramer R."/>
            <person name="Lindquist E."/>
            <person name="Lucas S."/>
            <person name="Salamov A."/>
            <person name="McFadden G.I."/>
            <person name="Lane C.E."/>
            <person name="Keeling P.J."/>
            <person name="Gray M.W."/>
            <person name="Grigoriev I.V."/>
            <person name="Archibald J.M."/>
        </authorList>
    </citation>
    <scope>NUCLEOTIDE SEQUENCE</scope>
    <source>
        <strain evidence="9">CCMP2712</strain>
    </source>
</reference>
<dbReference type="PaxDb" id="55529-EKX54740"/>
<gene>
    <name evidence="7" type="ORF">GUITHDRAFT_149845</name>
</gene>
<dbReference type="GO" id="GO:0001732">
    <property type="term" value="P:formation of cytoplasmic translation initiation complex"/>
    <property type="evidence" value="ECO:0007669"/>
    <property type="project" value="UniProtKB-UniRule"/>
</dbReference>
<evidence type="ECO:0000256" key="1">
    <source>
        <dbReference type="ARBA" id="ARBA00022490"/>
    </source>
</evidence>
<dbReference type="Pfam" id="PF19445">
    <property type="entry name" value="eIF3h_C"/>
    <property type="match status" value="1"/>
</dbReference>
<dbReference type="HAMAP" id="MF_03007">
    <property type="entry name" value="eIF3h"/>
    <property type="match status" value="1"/>
</dbReference>
<evidence type="ECO:0000313" key="7">
    <source>
        <dbReference type="EMBL" id="EKX54740.1"/>
    </source>
</evidence>
<evidence type="ECO:0000256" key="4">
    <source>
        <dbReference type="HAMAP-Rule" id="MF_03007"/>
    </source>
</evidence>
<dbReference type="Pfam" id="PF01398">
    <property type="entry name" value="JAB"/>
    <property type="match status" value="1"/>
</dbReference>
<evidence type="ECO:0000313" key="8">
    <source>
        <dbReference type="EnsemblProtists" id="EKX54740"/>
    </source>
</evidence>
<keyword evidence="3 4" id="KW-0648">Protein biosynthesis</keyword>
<comment type="similarity">
    <text evidence="4">Belongs to the eIF-3 subunit H family.</text>
</comment>
<dbReference type="HOGENOM" id="CLU_044094_1_0_1"/>
<dbReference type="EnsemblProtists" id="EKX54740">
    <property type="protein sequence ID" value="EKX54740"/>
    <property type="gene ID" value="GUITHDRAFT_149845"/>
</dbReference>
<accession>L1K2Q9</accession>
<proteinExistence type="inferred from homology"/>
<dbReference type="AlphaFoldDB" id="L1K2Q9"/>
<dbReference type="OrthoDB" id="10265695at2759"/>
<dbReference type="GO" id="GO:0008237">
    <property type="term" value="F:metallopeptidase activity"/>
    <property type="evidence" value="ECO:0007669"/>
    <property type="project" value="InterPro"/>
</dbReference>
<dbReference type="PANTHER" id="PTHR10410">
    <property type="entry name" value="EUKARYOTIC TRANSLATION INITIATION FACTOR 3 -RELATED"/>
    <property type="match status" value="1"/>
</dbReference>
<keyword evidence="2 4" id="KW-0396">Initiation factor</keyword>
<comment type="subcellular location">
    <subcellularLocation>
        <location evidence="4">Cytoplasm</location>
    </subcellularLocation>
</comment>
<keyword evidence="1 4" id="KW-0963">Cytoplasm</keyword>
<dbReference type="OMA" id="WYQSTYF"/>
<dbReference type="STRING" id="905079.L1K2Q9"/>
<reference evidence="8" key="3">
    <citation type="submission" date="2015-06" db="UniProtKB">
        <authorList>
            <consortium name="EnsemblProtists"/>
        </authorList>
    </citation>
    <scope>IDENTIFICATION</scope>
</reference>
<dbReference type="InterPro" id="IPR027524">
    <property type="entry name" value="eIF3h"/>
</dbReference>